<evidence type="ECO:0000313" key="1">
    <source>
        <dbReference type="EMBL" id="MDV7025267.1"/>
    </source>
</evidence>
<name>A0ABU4E811_9ENTR</name>
<keyword evidence="2" id="KW-1185">Reference proteome</keyword>
<dbReference type="EMBL" id="JAWLOF010000023">
    <property type="protein sequence ID" value="MDV7025267.1"/>
    <property type="molecule type" value="Genomic_DNA"/>
</dbReference>
<organism evidence="1 2">
    <name type="scientific">Atlantibacter subterraneus</name>
    <dbReference type="NCBI Taxonomy" id="255519"/>
    <lineage>
        <taxon>Bacteria</taxon>
        <taxon>Pseudomonadati</taxon>
        <taxon>Pseudomonadota</taxon>
        <taxon>Gammaproteobacteria</taxon>
        <taxon>Enterobacterales</taxon>
        <taxon>Enterobacteriaceae</taxon>
        <taxon>Atlantibacter</taxon>
    </lineage>
</organism>
<reference evidence="1 2" key="1">
    <citation type="submission" date="2023-10" db="EMBL/GenBank/DDBJ databases">
        <authorList>
            <person name="Dale J."/>
        </authorList>
    </citation>
    <scope>NUCLEOTIDE SEQUENCE [LARGE SCALE GENOMIC DNA]</scope>
    <source>
        <strain evidence="1 2">2023EL-00970</strain>
    </source>
</reference>
<accession>A0ABU4E811</accession>
<comment type="caution">
    <text evidence="1">The sequence shown here is derived from an EMBL/GenBank/DDBJ whole genome shotgun (WGS) entry which is preliminary data.</text>
</comment>
<gene>
    <name evidence="1" type="ORF">R4P48_21655</name>
</gene>
<sequence>MLRTEWAAGLVSSTIANVNRGKDTPPFSVTDFTLHFTKTPTTTGPVTLDEARRTWS</sequence>
<dbReference type="RefSeq" id="WP_317679470.1">
    <property type="nucleotide sequence ID" value="NZ_JAWLOF010000023.1"/>
</dbReference>
<evidence type="ECO:0000313" key="2">
    <source>
        <dbReference type="Proteomes" id="UP001187066"/>
    </source>
</evidence>
<dbReference type="Proteomes" id="UP001187066">
    <property type="component" value="Unassembled WGS sequence"/>
</dbReference>
<proteinExistence type="predicted"/>
<protein>
    <submittedName>
        <fullName evidence="1">Uncharacterized protein</fullName>
    </submittedName>
</protein>